<evidence type="ECO:0000313" key="3">
    <source>
        <dbReference type="EMBL" id="MBT9313241.1"/>
    </source>
</evidence>
<feature type="domain" description="YhcG PDDEXK nuclease" evidence="1">
    <location>
        <begin position="174"/>
        <end position="327"/>
    </location>
</feature>
<proteinExistence type="predicted"/>
<dbReference type="InterPro" id="IPR011856">
    <property type="entry name" value="tRNA_endonuc-like_dom_sf"/>
</dbReference>
<dbReference type="RefSeq" id="WP_215619138.1">
    <property type="nucleotide sequence ID" value="NZ_JADOER010000012.1"/>
</dbReference>
<protein>
    <submittedName>
        <fullName evidence="3">DUF1016 family protein</fullName>
    </submittedName>
</protein>
<keyword evidence="4" id="KW-1185">Reference proteome</keyword>
<name>A0ABS5Y602_9CYAN</name>
<gene>
    <name evidence="3" type="ORF">IXB28_13580</name>
</gene>
<evidence type="ECO:0000259" key="2">
    <source>
        <dbReference type="Pfam" id="PF17761"/>
    </source>
</evidence>
<sequence length="346" mass="39604">MSNPLSPDNYRQFLQSLKERIQSAQVKAALAVNQELILLYWQIGRDILDRQQREGWGTKVIDRLAKDLKRDFPDMTGFSARNLKYMRAFADANPDAQLVQQVFSQIPWGHNVRLLDALKDPQERQWYARQTIEHGWSRNVLLMQIEQGLHQQTSTAITNFERTLTPDQSDLAKDLLKDPYNFDFLTLAADAQERDLEKSLLSHIRDFLLELGVGFAFVGSQYPIQVGSKDYAIDLLFYHLKLRCFVVIDLKLGEFEPEFSGKMNFFVSAVDDLLRHRDDQPTIGMILCKSNDATVAEYSLRDVNKPIGVATHRLGRELPADLQGTLPTVEELELQLENAQLPETPG</sequence>
<dbReference type="Pfam" id="PF17761">
    <property type="entry name" value="DUF1016_N"/>
    <property type="match status" value="1"/>
</dbReference>
<feature type="domain" description="YhcG N-terminal" evidence="2">
    <location>
        <begin position="17"/>
        <end position="151"/>
    </location>
</feature>
<dbReference type="InterPro" id="IPR041527">
    <property type="entry name" value="YhcG_N"/>
</dbReference>
<accession>A0ABS5Y602</accession>
<evidence type="ECO:0000259" key="1">
    <source>
        <dbReference type="Pfam" id="PF06250"/>
    </source>
</evidence>
<organism evidence="3 4">
    <name type="scientific">Leptothoe kymatousa TAU-MAC 1615</name>
    <dbReference type="NCBI Taxonomy" id="2364775"/>
    <lineage>
        <taxon>Bacteria</taxon>
        <taxon>Bacillati</taxon>
        <taxon>Cyanobacteriota</taxon>
        <taxon>Cyanophyceae</taxon>
        <taxon>Nodosilineales</taxon>
        <taxon>Cymatolegaceae</taxon>
        <taxon>Leptothoe</taxon>
        <taxon>Leptothoe kymatousa</taxon>
    </lineage>
</organism>
<evidence type="ECO:0000313" key="4">
    <source>
        <dbReference type="Proteomes" id="UP001196661"/>
    </source>
</evidence>
<dbReference type="EMBL" id="JADOER010000012">
    <property type="protein sequence ID" value="MBT9313241.1"/>
    <property type="molecule type" value="Genomic_DNA"/>
</dbReference>
<comment type="caution">
    <text evidence="3">The sequence shown here is derived from an EMBL/GenBank/DDBJ whole genome shotgun (WGS) entry which is preliminary data.</text>
</comment>
<dbReference type="PANTHER" id="PTHR30547:SF0">
    <property type="entry name" value="BLR8175 PROTEIN"/>
    <property type="match status" value="1"/>
</dbReference>
<dbReference type="Proteomes" id="UP001196661">
    <property type="component" value="Unassembled WGS sequence"/>
</dbReference>
<dbReference type="Pfam" id="PF06250">
    <property type="entry name" value="YhcG_C"/>
    <property type="match status" value="1"/>
</dbReference>
<reference evidence="3 4" key="1">
    <citation type="journal article" date="2021" name="Mar. Drugs">
        <title>Genome Reduction and Secondary Metabolism of the Marine Sponge-Associated Cyanobacterium Leptothoe.</title>
        <authorList>
            <person name="Konstantinou D."/>
            <person name="Popin R.V."/>
            <person name="Fewer D.P."/>
            <person name="Sivonen K."/>
            <person name="Gkelis S."/>
        </authorList>
    </citation>
    <scope>NUCLEOTIDE SEQUENCE [LARGE SCALE GENOMIC DNA]</scope>
    <source>
        <strain evidence="3 4">TAU-MAC 1615</strain>
    </source>
</reference>
<dbReference type="InterPro" id="IPR009362">
    <property type="entry name" value="YhcG_C"/>
</dbReference>
<dbReference type="Gene3D" id="3.40.1350.10">
    <property type="match status" value="1"/>
</dbReference>
<dbReference type="InterPro" id="IPR053148">
    <property type="entry name" value="PD-DEXK-like_domain"/>
</dbReference>
<dbReference type="PANTHER" id="PTHR30547">
    <property type="entry name" value="UNCHARACTERIZED PROTEIN YHCG-RELATED"/>
    <property type="match status" value="1"/>
</dbReference>